<dbReference type="GeneID" id="68353162"/>
<organism evidence="2 3">
    <name type="scientific">Hirsutella rhossiliensis</name>
    <dbReference type="NCBI Taxonomy" id="111463"/>
    <lineage>
        <taxon>Eukaryota</taxon>
        <taxon>Fungi</taxon>
        <taxon>Dikarya</taxon>
        <taxon>Ascomycota</taxon>
        <taxon>Pezizomycotina</taxon>
        <taxon>Sordariomycetes</taxon>
        <taxon>Hypocreomycetidae</taxon>
        <taxon>Hypocreales</taxon>
        <taxon>Ophiocordycipitaceae</taxon>
        <taxon>Hirsutella</taxon>
    </lineage>
</organism>
<gene>
    <name evidence="2" type="ORF">HRG_04033</name>
</gene>
<dbReference type="Gene3D" id="1.20.58.320">
    <property type="entry name" value="TPR-like"/>
    <property type="match status" value="1"/>
</dbReference>
<dbReference type="AlphaFoldDB" id="A0A9P8N330"/>
<protein>
    <submittedName>
        <fullName evidence="2">Class I alpha-mannosidase</fullName>
    </submittedName>
</protein>
<sequence length="267" mass="30444">MESSVEQHLTPSRLGSVRDLWFEHLSGPDSLVLPSQDDNKRWFMGGELDRLCVERFAPTLEAIRHSGLKSGTDLIKTAKPGEASDWLSLVILLDQMPRNCYRGDAAAVAFAVFDPMAREVALAAMERGIPDENPQMRWQFAYRHWFYLPLMHSEDLAMHEKATQAYERMRRDAYALADADADEAKKHHPSQQGGDGQEHYRAKAAAVVRASPEEARKLVDLYLEFERRHMAIIERFGRYPHRNKALGRVPTAEETEYLETGGEMFGQ</sequence>
<dbReference type="OrthoDB" id="414698at2759"/>
<dbReference type="InterPro" id="IPR011990">
    <property type="entry name" value="TPR-like_helical_dom_sf"/>
</dbReference>
<dbReference type="Gene3D" id="1.25.40.10">
    <property type="entry name" value="Tetratricopeptide repeat domain"/>
    <property type="match status" value="1"/>
</dbReference>
<keyword evidence="3" id="KW-1185">Reference proteome</keyword>
<evidence type="ECO:0000313" key="2">
    <source>
        <dbReference type="EMBL" id="KAH0966017.1"/>
    </source>
</evidence>
<dbReference type="Pfam" id="PF06041">
    <property type="entry name" value="DUF924"/>
    <property type="match status" value="1"/>
</dbReference>
<dbReference type="SUPFAM" id="SSF48452">
    <property type="entry name" value="TPR-like"/>
    <property type="match status" value="1"/>
</dbReference>
<dbReference type="EMBL" id="JAIZPD010000003">
    <property type="protein sequence ID" value="KAH0966017.1"/>
    <property type="molecule type" value="Genomic_DNA"/>
</dbReference>
<evidence type="ECO:0000313" key="3">
    <source>
        <dbReference type="Proteomes" id="UP000824596"/>
    </source>
</evidence>
<proteinExistence type="predicted"/>
<evidence type="ECO:0000256" key="1">
    <source>
        <dbReference type="SAM" id="MobiDB-lite"/>
    </source>
</evidence>
<dbReference type="Proteomes" id="UP000824596">
    <property type="component" value="Unassembled WGS sequence"/>
</dbReference>
<comment type="caution">
    <text evidence="2">The sequence shown here is derived from an EMBL/GenBank/DDBJ whole genome shotgun (WGS) entry which is preliminary data.</text>
</comment>
<name>A0A9P8N330_9HYPO</name>
<feature type="region of interest" description="Disordered" evidence="1">
    <location>
        <begin position="180"/>
        <end position="203"/>
    </location>
</feature>
<dbReference type="InterPro" id="IPR010323">
    <property type="entry name" value="DUF924"/>
</dbReference>
<reference evidence="2" key="1">
    <citation type="submission" date="2021-09" db="EMBL/GenBank/DDBJ databases">
        <title>A high-quality genome of the endoparasitic fungus Hirsutella rhossiliensis with a comparison of Hirsutella genomes reveals transposable elements contributing to genome size variation.</title>
        <authorList>
            <person name="Lin R."/>
            <person name="Jiao Y."/>
            <person name="Sun X."/>
            <person name="Ling J."/>
            <person name="Xie B."/>
            <person name="Cheng X."/>
        </authorList>
    </citation>
    <scope>NUCLEOTIDE SEQUENCE</scope>
    <source>
        <strain evidence="2">HR02</strain>
    </source>
</reference>
<dbReference type="RefSeq" id="XP_044723530.1">
    <property type="nucleotide sequence ID" value="XM_044862504.1"/>
</dbReference>
<accession>A0A9P8N330</accession>